<reference evidence="1" key="2">
    <citation type="journal article" date="2015" name="Fish Shellfish Immunol.">
        <title>Early steps in the European eel (Anguilla anguilla)-Vibrio vulnificus interaction in the gills: Role of the RtxA13 toxin.</title>
        <authorList>
            <person name="Callol A."/>
            <person name="Pajuelo D."/>
            <person name="Ebbesson L."/>
            <person name="Teles M."/>
            <person name="MacKenzie S."/>
            <person name="Amaro C."/>
        </authorList>
    </citation>
    <scope>NUCLEOTIDE SEQUENCE</scope>
</reference>
<sequence>MSTWPFLITLALTVPECGSKPPN</sequence>
<organism evidence="1">
    <name type="scientific">Anguilla anguilla</name>
    <name type="common">European freshwater eel</name>
    <name type="synonym">Muraena anguilla</name>
    <dbReference type="NCBI Taxonomy" id="7936"/>
    <lineage>
        <taxon>Eukaryota</taxon>
        <taxon>Metazoa</taxon>
        <taxon>Chordata</taxon>
        <taxon>Craniata</taxon>
        <taxon>Vertebrata</taxon>
        <taxon>Euteleostomi</taxon>
        <taxon>Actinopterygii</taxon>
        <taxon>Neopterygii</taxon>
        <taxon>Teleostei</taxon>
        <taxon>Anguilliformes</taxon>
        <taxon>Anguillidae</taxon>
        <taxon>Anguilla</taxon>
    </lineage>
</organism>
<proteinExistence type="predicted"/>
<name>A0A0E9QK96_ANGAN</name>
<dbReference type="EMBL" id="GBXM01091827">
    <property type="protein sequence ID" value="JAH16750.1"/>
    <property type="molecule type" value="Transcribed_RNA"/>
</dbReference>
<dbReference type="AlphaFoldDB" id="A0A0E9QK96"/>
<protein>
    <submittedName>
        <fullName evidence="1">Uncharacterized protein</fullName>
    </submittedName>
</protein>
<accession>A0A0E9QK96</accession>
<reference evidence="1" key="1">
    <citation type="submission" date="2014-11" db="EMBL/GenBank/DDBJ databases">
        <authorList>
            <person name="Amaro Gonzalez C."/>
        </authorList>
    </citation>
    <scope>NUCLEOTIDE SEQUENCE</scope>
</reference>
<evidence type="ECO:0000313" key="1">
    <source>
        <dbReference type="EMBL" id="JAH16750.1"/>
    </source>
</evidence>